<keyword evidence="2" id="KW-1185">Reference proteome</keyword>
<dbReference type="Proteomes" id="UP000639396">
    <property type="component" value="Unassembled WGS sequence"/>
</dbReference>
<accession>A0A927GXT1</accession>
<dbReference type="NCBIfam" id="TIGR00022">
    <property type="entry name" value="YhcH/YjgK/YiaL family protein"/>
    <property type="match status" value="1"/>
</dbReference>
<protein>
    <submittedName>
        <fullName evidence="1">YhcH/YjgK/YiaL family protein</fullName>
    </submittedName>
</protein>
<dbReference type="InterPro" id="IPR037012">
    <property type="entry name" value="NanQ/TabA/YiaL_sf"/>
</dbReference>
<proteinExistence type="predicted"/>
<evidence type="ECO:0000313" key="2">
    <source>
        <dbReference type="Proteomes" id="UP000639396"/>
    </source>
</evidence>
<gene>
    <name evidence="1" type="ORF">IDH45_04075</name>
</gene>
<dbReference type="AlphaFoldDB" id="A0A927GXT1"/>
<name>A0A927GXT1_9BACL</name>
<organism evidence="1 2">
    <name type="scientific">Paenibacillus oceani</name>
    <dbReference type="NCBI Taxonomy" id="2772510"/>
    <lineage>
        <taxon>Bacteria</taxon>
        <taxon>Bacillati</taxon>
        <taxon>Bacillota</taxon>
        <taxon>Bacilli</taxon>
        <taxon>Bacillales</taxon>
        <taxon>Paenibacillaceae</taxon>
        <taxon>Paenibacillus</taxon>
    </lineage>
</organism>
<dbReference type="PANTHER" id="PTHR34986:SF1">
    <property type="entry name" value="PROTEIN YIAL"/>
    <property type="match status" value="1"/>
</dbReference>
<sequence length="153" mass="16985">MIYDKIANLPQYAFLNPRMASCVTDLMAGLDEETDGTQADFAKNRIEFATAERNEKRFEAHRKYIDVHVVLEGTEYVEVTHVDNLTNATEYDSESDYLLGDASSTCVFGGYLEPGSFLICFPEDAHRVGPNMRASILRCIPLMTTPGMSTASG</sequence>
<dbReference type="RefSeq" id="WP_190924957.1">
    <property type="nucleotide sequence ID" value="NZ_JACXJA010000005.1"/>
</dbReference>
<dbReference type="Pfam" id="PF04074">
    <property type="entry name" value="DUF386"/>
    <property type="match status" value="1"/>
</dbReference>
<reference evidence="1" key="1">
    <citation type="submission" date="2020-09" db="EMBL/GenBank/DDBJ databases">
        <title>A novel bacterium of genus Paenibacillus, isolated from South China Sea.</title>
        <authorList>
            <person name="Huang H."/>
            <person name="Mo K."/>
            <person name="Hu Y."/>
        </authorList>
    </citation>
    <scope>NUCLEOTIDE SEQUENCE</scope>
    <source>
        <strain evidence="1">IB182363</strain>
    </source>
</reference>
<dbReference type="EMBL" id="JACXJA010000005">
    <property type="protein sequence ID" value="MBD2861166.1"/>
    <property type="molecule type" value="Genomic_DNA"/>
</dbReference>
<evidence type="ECO:0000313" key="1">
    <source>
        <dbReference type="EMBL" id="MBD2861166.1"/>
    </source>
</evidence>
<dbReference type="InterPro" id="IPR004375">
    <property type="entry name" value="NanQ/TabA/YiaL"/>
</dbReference>
<dbReference type="PANTHER" id="PTHR34986">
    <property type="entry name" value="EVOLVED BETA-GALACTOSIDASE SUBUNIT BETA"/>
    <property type="match status" value="1"/>
</dbReference>
<comment type="caution">
    <text evidence="1">The sequence shown here is derived from an EMBL/GenBank/DDBJ whole genome shotgun (WGS) entry which is preliminary data.</text>
</comment>
<dbReference type="GO" id="GO:0005829">
    <property type="term" value="C:cytosol"/>
    <property type="evidence" value="ECO:0007669"/>
    <property type="project" value="TreeGrafter"/>
</dbReference>
<dbReference type="SUPFAM" id="SSF51197">
    <property type="entry name" value="Clavaminate synthase-like"/>
    <property type="match status" value="1"/>
</dbReference>
<dbReference type="Gene3D" id="2.60.120.370">
    <property type="entry name" value="YhcH/YjgK/YiaL"/>
    <property type="match status" value="1"/>
</dbReference>